<feature type="active site" description="Nucleophile" evidence="9">
    <location>
        <position position="281"/>
    </location>
</feature>
<feature type="binding site" evidence="10">
    <location>
        <begin position="281"/>
        <end position="284"/>
    </location>
    <ligand>
        <name>NAD(+)</name>
        <dbReference type="ChEBI" id="CHEBI:57540"/>
    </ligand>
</feature>
<dbReference type="OrthoDB" id="5059218at2759"/>
<protein>
    <recommendedName>
        <fullName evidence="4 8">UDP-glucose 6-dehydrogenase</fullName>
        <ecNumber evidence="3 8">1.1.1.22</ecNumber>
    </recommendedName>
</protein>
<evidence type="ECO:0000256" key="6">
    <source>
        <dbReference type="ARBA" id="ARBA00023027"/>
    </source>
</evidence>
<dbReference type="PANTHER" id="PTHR11374">
    <property type="entry name" value="UDP-GLUCOSE DEHYDROGENASE/UDP-MANNAC DEHYDROGENASE"/>
    <property type="match status" value="1"/>
</dbReference>
<dbReference type="PIRSF" id="PIRSF000124">
    <property type="entry name" value="UDPglc_GDPman_dh"/>
    <property type="match status" value="1"/>
</dbReference>
<dbReference type="InterPro" id="IPR028356">
    <property type="entry name" value="UDPglc_DH_euk"/>
</dbReference>
<dbReference type="InterPro" id="IPR036291">
    <property type="entry name" value="NAD(P)-bd_dom_sf"/>
</dbReference>
<dbReference type="Gene3D" id="1.20.5.100">
    <property type="entry name" value="Cytochrome c1, transmembrane anchor, C-terminal"/>
    <property type="match status" value="1"/>
</dbReference>
<dbReference type="SUPFAM" id="SSF52413">
    <property type="entry name" value="UDP-glucose/GDP-mannose dehydrogenase C-terminal domain"/>
    <property type="match status" value="1"/>
</dbReference>
<sequence length="474" mass="52623">MVFDKPVKEIVCVGAGYVGGPTCAMIAHKCSNINVTVVDMNADKIAEWNSDKLPIFEPGLEEIVKAARGKNLFFSADIPACIKKADLIFISVNTPTKTYGRGNGMAPDLKYVESVARTIAEHAESEKIVVEKSTVPVKAAESITFILKEAQSYKQNVKFQVLSNPEFLAEGTAMTDLANPDRVLIGGEKSPEGEAAVQRLVEVYSNWVSKERIITTNTWSSELSKLAANAFLAQRISSINSISAICEATGAEISEVAHAIGKDTRIGAKFLQASVGFGGSCFKKDVLSLVYLCESLNLKHCADYWNAVVQMNEWQRRRFSDKIVLELFNTVAEKKITFFGFAFKKNTGDTRESSAISVAKHLLDEKAKLTIYDPKVTEQQMRNDLLMVTSKDKVDSVEYSTDPYKAAEESHAIVILTEWDEFKTYDYERLFASMKKPASVFDGRLLLDQHKLKSIGFRVFTIGSMPTQAYKLFD</sequence>
<feature type="binding site" evidence="10">
    <location>
        <position position="351"/>
    </location>
    <ligand>
        <name>NAD(+)</name>
        <dbReference type="ChEBI" id="CHEBI:57540"/>
    </ligand>
</feature>
<feature type="binding site" evidence="10">
    <location>
        <position position="44"/>
    </location>
    <ligand>
        <name>NAD(+)</name>
        <dbReference type="ChEBI" id="CHEBI:57540"/>
    </ligand>
</feature>
<dbReference type="InterPro" id="IPR014027">
    <property type="entry name" value="UDP-Glc/GDP-Man_DH_C"/>
</dbReference>
<dbReference type="FunFam" id="3.40.50.720:FF:000114">
    <property type="entry name" value="UDP-glucose 6-dehydrogenase"/>
    <property type="match status" value="1"/>
</dbReference>
<dbReference type="FunFam" id="1.20.5.100:FF:000001">
    <property type="entry name" value="UDP-glucose 6-dehydrogenase"/>
    <property type="match status" value="1"/>
</dbReference>
<comment type="caution">
    <text evidence="12">The sequence shown here is derived from an EMBL/GenBank/DDBJ whole genome shotgun (WGS) entry which is preliminary data.</text>
</comment>
<dbReference type="GO" id="GO:0051287">
    <property type="term" value="F:NAD binding"/>
    <property type="evidence" value="ECO:0007669"/>
    <property type="project" value="InterPro"/>
</dbReference>
<evidence type="ECO:0000256" key="5">
    <source>
        <dbReference type="ARBA" id="ARBA00023002"/>
    </source>
</evidence>
<evidence type="ECO:0000256" key="3">
    <source>
        <dbReference type="ARBA" id="ARBA00012954"/>
    </source>
</evidence>
<evidence type="ECO:0000256" key="1">
    <source>
        <dbReference type="ARBA" id="ARBA00004701"/>
    </source>
</evidence>
<dbReference type="Proteomes" id="UP000614601">
    <property type="component" value="Unassembled WGS sequence"/>
</dbReference>
<evidence type="ECO:0000256" key="2">
    <source>
        <dbReference type="ARBA" id="ARBA00006601"/>
    </source>
</evidence>
<dbReference type="EMBL" id="CAJFCW020000001">
    <property type="protein sequence ID" value="CAG9080177.1"/>
    <property type="molecule type" value="Genomic_DNA"/>
</dbReference>
<dbReference type="InterPro" id="IPR001732">
    <property type="entry name" value="UDP-Glc/GDP-Man_DH_N"/>
</dbReference>
<dbReference type="InterPro" id="IPR017476">
    <property type="entry name" value="UDP-Glc/GDP-Man"/>
</dbReference>
<dbReference type="EMBL" id="CAJFDH010000001">
    <property type="protein sequence ID" value="CAD5206019.1"/>
    <property type="molecule type" value="Genomic_DNA"/>
</dbReference>
<keyword evidence="5 8" id="KW-0560">Oxidoreductase</keyword>
<feature type="domain" description="UDP-glucose/GDP-mannose dehydrogenase C-terminal" evidence="11">
    <location>
        <begin position="337"/>
        <end position="449"/>
    </location>
</feature>
<evidence type="ECO:0000259" key="11">
    <source>
        <dbReference type="SMART" id="SM00984"/>
    </source>
</evidence>
<comment type="pathway">
    <text evidence="1">Nucleotide-sugar biosynthesis; UDP-alpha-D-glucuronate biosynthesis; UDP-alpha-D-glucuronate from UDP-alpha-D-glucose: step 1/1.</text>
</comment>
<dbReference type="PIRSF" id="PIRSF500133">
    <property type="entry name" value="UDPglc_DH_euk"/>
    <property type="match status" value="1"/>
</dbReference>
<proteinExistence type="inferred from homology"/>
<feature type="binding site" evidence="10">
    <location>
        <position position="170"/>
    </location>
    <ligand>
        <name>NAD(+)</name>
        <dbReference type="ChEBI" id="CHEBI:57540"/>
    </ligand>
</feature>
<dbReference type="SUPFAM" id="SSF51735">
    <property type="entry name" value="NAD(P)-binding Rossmann-fold domains"/>
    <property type="match status" value="1"/>
</dbReference>
<dbReference type="SUPFAM" id="SSF48179">
    <property type="entry name" value="6-phosphogluconate dehydrogenase C-terminal domain-like"/>
    <property type="match status" value="1"/>
</dbReference>
<dbReference type="UniPathway" id="UPA00038">
    <property type="reaction ID" value="UER00491"/>
</dbReference>
<comment type="function">
    <text evidence="8">Involved in the biosynthesis of glycosaminoglycans; hyaluronan, chondroitin sulfate, and heparan sulfate.</text>
</comment>
<evidence type="ECO:0000256" key="7">
    <source>
        <dbReference type="ARBA" id="ARBA00047473"/>
    </source>
</evidence>
<reference evidence="12" key="1">
    <citation type="submission" date="2020-09" db="EMBL/GenBank/DDBJ databases">
        <authorList>
            <person name="Kikuchi T."/>
        </authorList>
    </citation>
    <scope>NUCLEOTIDE SEQUENCE</scope>
    <source>
        <strain evidence="12">SH1</strain>
    </source>
</reference>
<dbReference type="PANTHER" id="PTHR11374:SF3">
    <property type="entry name" value="UDP-GLUCOSE 6-DEHYDROGENASE"/>
    <property type="match status" value="1"/>
</dbReference>
<evidence type="ECO:0000256" key="10">
    <source>
        <dbReference type="PIRSR" id="PIRSR500133-3"/>
    </source>
</evidence>
<dbReference type="Pfam" id="PF00984">
    <property type="entry name" value="UDPG_MGDP_dh"/>
    <property type="match status" value="1"/>
</dbReference>
<organism evidence="12 13">
    <name type="scientific">Bursaphelenchus okinawaensis</name>
    <dbReference type="NCBI Taxonomy" id="465554"/>
    <lineage>
        <taxon>Eukaryota</taxon>
        <taxon>Metazoa</taxon>
        <taxon>Ecdysozoa</taxon>
        <taxon>Nematoda</taxon>
        <taxon>Chromadorea</taxon>
        <taxon>Rhabditida</taxon>
        <taxon>Tylenchina</taxon>
        <taxon>Tylenchomorpha</taxon>
        <taxon>Aphelenchoidea</taxon>
        <taxon>Aphelenchoididae</taxon>
        <taxon>Bursaphelenchus</taxon>
    </lineage>
</organism>
<comment type="catalytic activity">
    <reaction evidence="7 8">
        <text>UDP-alpha-D-glucose + 2 NAD(+) + H2O = UDP-alpha-D-glucuronate + 2 NADH + 3 H(+)</text>
        <dbReference type="Rhea" id="RHEA:23596"/>
        <dbReference type="ChEBI" id="CHEBI:15377"/>
        <dbReference type="ChEBI" id="CHEBI:15378"/>
        <dbReference type="ChEBI" id="CHEBI:57540"/>
        <dbReference type="ChEBI" id="CHEBI:57945"/>
        <dbReference type="ChEBI" id="CHEBI:58052"/>
        <dbReference type="ChEBI" id="CHEBI:58885"/>
        <dbReference type="EC" id="1.1.1.22"/>
    </reaction>
</comment>
<dbReference type="FunFam" id="3.40.50.720:FF:000032">
    <property type="entry name" value="UDP-glucose 6-dehydrogenase"/>
    <property type="match status" value="1"/>
</dbReference>
<evidence type="ECO:0000256" key="8">
    <source>
        <dbReference type="PIRNR" id="PIRNR000124"/>
    </source>
</evidence>
<name>A0A811JS00_9BILA</name>
<keyword evidence="6 8" id="KW-0520">NAD</keyword>
<dbReference type="EC" id="1.1.1.22" evidence="3 8"/>
<dbReference type="GO" id="GO:0006065">
    <property type="term" value="P:UDP-glucuronate biosynthetic process"/>
    <property type="evidence" value="ECO:0007669"/>
    <property type="project" value="UniProtKB-UniPathway"/>
</dbReference>
<evidence type="ECO:0000256" key="9">
    <source>
        <dbReference type="PIRSR" id="PIRSR500133-1"/>
    </source>
</evidence>
<dbReference type="AlphaFoldDB" id="A0A811JS00"/>
<comment type="similarity">
    <text evidence="2 8">Belongs to the UDP-glucose/GDP-mannose dehydrogenase family.</text>
</comment>
<dbReference type="NCBIfam" id="TIGR03026">
    <property type="entry name" value="NDP-sugDHase"/>
    <property type="match status" value="1"/>
</dbReference>
<dbReference type="Gene3D" id="3.40.50.720">
    <property type="entry name" value="NAD(P)-binding Rossmann-like Domain"/>
    <property type="match status" value="2"/>
</dbReference>
<gene>
    <name evidence="12" type="ORF">BOKJ2_LOCUS703</name>
</gene>
<keyword evidence="13" id="KW-1185">Reference proteome</keyword>
<dbReference type="GO" id="GO:0006024">
    <property type="term" value="P:glycosaminoglycan biosynthetic process"/>
    <property type="evidence" value="ECO:0007669"/>
    <property type="project" value="TreeGrafter"/>
</dbReference>
<accession>A0A811JS00</accession>
<feature type="binding site" evidence="10">
    <location>
        <begin position="133"/>
        <end position="134"/>
    </location>
    <ligand>
        <name>NAD(+)</name>
        <dbReference type="ChEBI" id="CHEBI:57540"/>
    </ligand>
</feature>
<evidence type="ECO:0000256" key="4">
    <source>
        <dbReference type="ARBA" id="ARBA00015132"/>
    </source>
</evidence>
<dbReference type="InterPro" id="IPR014026">
    <property type="entry name" value="UDP-Glc/GDP-Man_DH_dimer"/>
</dbReference>
<dbReference type="InterPro" id="IPR008927">
    <property type="entry name" value="6-PGluconate_DH-like_C_sf"/>
</dbReference>
<feature type="binding site" evidence="10">
    <location>
        <position position="39"/>
    </location>
    <ligand>
        <name>NAD(+)</name>
        <dbReference type="ChEBI" id="CHEBI:57540"/>
    </ligand>
</feature>
<dbReference type="Pfam" id="PF03720">
    <property type="entry name" value="UDPG_MGDP_dh_C"/>
    <property type="match status" value="1"/>
</dbReference>
<feature type="binding site" evidence="10">
    <location>
        <begin position="14"/>
        <end position="19"/>
    </location>
    <ligand>
        <name>NAD(+)</name>
        <dbReference type="ChEBI" id="CHEBI:57540"/>
    </ligand>
</feature>
<dbReference type="InterPro" id="IPR036220">
    <property type="entry name" value="UDP-Glc/GDP-Man_DH_C_sf"/>
</dbReference>
<evidence type="ECO:0000313" key="12">
    <source>
        <dbReference type="EMBL" id="CAD5206019.1"/>
    </source>
</evidence>
<dbReference type="Proteomes" id="UP000783686">
    <property type="component" value="Unassembled WGS sequence"/>
</dbReference>
<feature type="binding site" evidence="10">
    <location>
        <begin position="92"/>
        <end position="96"/>
    </location>
    <ligand>
        <name>NAD(+)</name>
        <dbReference type="ChEBI" id="CHEBI:57540"/>
    </ligand>
</feature>
<dbReference type="Pfam" id="PF03721">
    <property type="entry name" value="UDPG_MGDP_dh_N"/>
    <property type="match status" value="1"/>
</dbReference>
<dbReference type="GO" id="GO:0005634">
    <property type="term" value="C:nucleus"/>
    <property type="evidence" value="ECO:0007669"/>
    <property type="project" value="TreeGrafter"/>
</dbReference>
<evidence type="ECO:0000313" key="13">
    <source>
        <dbReference type="Proteomes" id="UP000614601"/>
    </source>
</evidence>
<dbReference type="GO" id="GO:0003979">
    <property type="term" value="F:UDP-glucose 6-dehydrogenase activity"/>
    <property type="evidence" value="ECO:0007669"/>
    <property type="project" value="UniProtKB-EC"/>
</dbReference>
<dbReference type="SMART" id="SM00984">
    <property type="entry name" value="UDPG_MGDP_dh_C"/>
    <property type="match status" value="1"/>
</dbReference>